<dbReference type="EMBL" id="NXIB02000066">
    <property type="protein sequence ID" value="PHX55077.1"/>
    <property type="molecule type" value="Genomic_DNA"/>
</dbReference>
<dbReference type="SUPFAM" id="SSF52540">
    <property type="entry name" value="P-loop containing nucleoside triphosphate hydrolases"/>
    <property type="match status" value="1"/>
</dbReference>
<dbReference type="SUPFAM" id="SSF50978">
    <property type="entry name" value="WD40 repeat-like"/>
    <property type="match status" value="1"/>
</dbReference>
<dbReference type="CDD" id="cd00200">
    <property type="entry name" value="WD40"/>
    <property type="match status" value="1"/>
</dbReference>
<dbReference type="InterPro" id="IPR036322">
    <property type="entry name" value="WD40_repeat_dom_sf"/>
</dbReference>
<keyword evidence="1 3" id="KW-0853">WD repeat</keyword>
<dbReference type="Gene3D" id="3.40.50.300">
    <property type="entry name" value="P-loop containing nucleotide triphosphate hydrolases"/>
    <property type="match status" value="1"/>
</dbReference>
<evidence type="ECO:0000256" key="4">
    <source>
        <dbReference type="SAM" id="Coils"/>
    </source>
</evidence>
<feature type="repeat" description="WD" evidence="3">
    <location>
        <begin position="737"/>
        <end position="771"/>
    </location>
</feature>
<dbReference type="InterPro" id="IPR020472">
    <property type="entry name" value="WD40_PAC1"/>
</dbReference>
<dbReference type="SMART" id="SM00320">
    <property type="entry name" value="WD40"/>
    <property type="match status" value="5"/>
</dbReference>
<dbReference type="OrthoDB" id="580957at2"/>
<dbReference type="PROSITE" id="PS50294">
    <property type="entry name" value="WD_REPEATS_REGION"/>
    <property type="match status" value="4"/>
</dbReference>
<dbReference type="PROSITE" id="PS50082">
    <property type="entry name" value="WD_REPEATS_2"/>
    <property type="match status" value="4"/>
</dbReference>
<dbReference type="Proteomes" id="UP000226442">
    <property type="component" value="Unassembled WGS sequence"/>
</dbReference>
<dbReference type="AlphaFoldDB" id="A0A2G4F0V3"/>
<dbReference type="PANTHER" id="PTHR22847">
    <property type="entry name" value="WD40 REPEAT PROTEIN"/>
    <property type="match status" value="1"/>
</dbReference>
<dbReference type="Pfam" id="PF00400">
    <property type="entry name" value="WD40"/>
    <property type="match status" value="4"/>
</dbReference>
<feature type="repeat" description="WD" evidence="3">
    <location>
        <begin position="778"/>
        <end position="819"/>
    </location>
</feature>
<feature type="repeat" description="WD" evidence="3">
    <location>
        <begin position="615"/>
        <end position="647"/>
    </location>
</feature>
<accession>A0A2G4F0V3</accession>
<sequence>MTVDYQYQIGGSLPQDSPTYVVRKADSELYESLKAGEFCYVLNSRQMGKSSLLVRTVQKLSADGIACATIDLSDIGNQQVSLDKWYGGVAYKLLCNFNLFNAVEFMTWWRERELMSPVQRLGELIEELLLVKISQNIVIFIDEIDSVLSFKESLDDFFALIRSCYNKRAHKSEYQRLTFALLGVATPSDLISDATRTPFNIGRAIELNGFSLQESLPLVKGLEGKFDNPQAVLKEILEWTGGQPFLTQKLCKLIVQGEEEGSAADFVADLTDVTEVGSAADFVADLTDVTDGIRTEVLTTNQLLIGEIVQSQIIDNWEASDEPAHLKTIRDRILRNQHRASRLLGLYQKILPVSEPPDCRGGAPVPALAGGIESDDTSEQTEMRLSGLVVKRGGKLTVSNRIYASIFNQNWVEKALCDLRPYAESLTAWIVSSCQDESRLLRGQALQDAREWAAGKSLSTQDYQFLAASQEAEFAELCDREKQTQAEIELLRRENQLLEQLSAEQKLRKSTQIKLWREQQLKVQIFTGSAAILISILIAAFWVQPSIEERNNKILTLSLFSETLFAADKKPEALIESIRAVQEMNRSLGVTSDIQVRVLTALEQVVYSFNQPMIFRAATAKLGFVTFSPNSQMLATVSDDNTIKIWQKNGNLKAVLIGQTNQIINVTFSSDSQRLVSVSDDNTVKVWQVDGKLIQNLKENKDQVKNTAFRETNQIIASVVGAENVKILSPNGTLISMFKHPNQITNVSLSPDRQILVSASADKMVRLWKIDGTLLKTLKGHRSAVSHASFSPDGKTIASASADGMVILWNLNVEDLLVQGCNLTRNSLQVKSQLQESDRHLCDGITNQ</sequence>
<dbReference type="RefSeq" id="WP_096829004.1">
    <property type="nucleotide sequence ID" value="NZ_NXIB02000066.1"/>
</dbReference>
<protein>
    <submittedName>
        <fullName evidence="5">Uncharacterized protein</fullName>
    </submittedName>
</protein>
<keyword evidence="6" id="KW-1185">Reference proteome</keyword>
<gene>
    <name evidence="5" type="ORF">CP500_012705</name>
</gene>
<dbReference type="InterPro" id="IPR019775">
    <property type="entry name" value="WD40_repeat_CS"/>
</dbReference>
<evidence type="ECO:0000256" key="3">
    <source>
        <dbReference type="PROSITE-ProRule" id="PRU00221"/>
    </source>
</evidence>
<keyword evidence="2" id="KW-0677">Repeat</keyword>
<evidence type="ECO:0000256" key="1">
    <source>
        <dbReference type="ARBA" id="ARBA00022574"/>
    </source>
</evidence>
<dbReference type="PROSITE" id="PS00678">
    <property type="entry name" value="WD_REPEATS_1"/>
    <property type="match status" value="1"/>
</dbReference>
<proteinExistence type="predicted"/>
<evidence type="ECO:0000256" key="2">
    <source>
        <dbReference type="ARBA" id="ARBA00022737"/>
    </source>
</evidence>
<name>A0A2G4F0V3_9CYAN</name>
<dbReference type="PRINTS" id="PR00320">
    <property type="entry name" value="GPROTEINBRPT"/>
</dbReference>
<dbReference type="InterPro" id="IPR001680">
    <property type="entry name" value="WD40_rpt"/>
</dbReference>
<organism evidence="5 6">
    <name type="scientific">Tychonema bourrellyi FEM_GT703</name>
    <dbReference type="NCBI Taxonomy" id="2040638"/>
    <lineage>
        <taxon>Bacteria</taxon>
        <taxon>Bacillati</taxon>
        <taxon>Cyanobacteriota</taxon>
        <taxon>Cyanophyceae</taxon>
        <taxon>Oscillatoriophycideae</taxon>
        <taxon>Oscillatoriales</taxon>
        <taxon>Microcoleaceae</taxon>
        <taxon>Tychonema</taxon>
    </lineage>
</organism>
<dbReference type="Gene3D" id="2.130.10.10">
    <property type="entry name" value="YVTN repeat-like/Quinoprotein amine dehydrogenase"/>
    <property type="match status" value="1"/>
</dbReference>
<feature type="coiled-coil region" evidence="4">
    <location>
        <begin position="474"/>
        <end position="508"/>
    </location>
</feature>
<keyword evidence="4" id="KW-0175">Coiled coil</keyword>
<evidence type="ECO:0000313" key="5">
    <source>
        <dbReference type="EMBL" id="PHX55077.1"/>
    </source>
</evidence>
<reference evidence="5" key="1">
    <citation type="submission" date="2017-10" db="EMBL/GenBank/DDBJ databases">
        <title>Draft genome sequence of the planktic cyanobacteria Tychonema bourrellyi isolated from alpine lentic freshwater.</title>
        <authorList>
            <person name="Tett A."/>
            <person name="Armanini F."/>
            <person name="Asnicar F."/>
            <person name="Boscaini A."/>
            <person name="Pasolli E."/>
            <person name="Zolfo M."/>
            <person name="Donati C."/>
            <person name="Salmaso N."/>
            <person name="Segata N."/>
        </authorList>
    </citation>
    <scope>NUCLEOTIDE SEQUENCE</scope>
    <source>
        <strain evidence="5">FEM_GT703</strain>
    </source>
</reference>
<evidence type="ECO:0000313" key="6">
    <source>
        <dbReference type="Proteomes" id="UP000226442"/>
    </source>
</evidence>
<dbReference type="InterPro" id="IPR027417">
    <property type="entry name" value="P-loop_NTPase"/>
</dbReference>
<feature type="repeat" description="WD" evidence="3">
    <location>
        <begin position="656"/>
        <end position="690"/>
    </location>
</feature>
<dbReference type="Pfam" id="PF14516">
    <property type="entry name" value="AAA_35"/>
    <property type="match status" value="1"/>
</dbReference>
<dbReference type="InterPro" id="IPR015943">
    <property type="entry name" value="WD40/YVTN_repeat-like_dom_sf"/>
</dbReference>
<comment type="caution">
    <text evidence="5">The sequence shown here is derived from an EMBL/GenBank/DDBJ whole genome shotgun (WGS) entry which is preliminary data.</text>
</comment>
<dbReference type="PANTHER" id="PTHR22847:SF637">
    <property type="entry name" value="WD REPEAT DOMAIN 5B"/>
    <property type="match status" value="1"/>
</dbReference>